<evidence type="ECO:0000313" key="1">
    <source>
        <dbReference type="EMBL" id="KKL84852.1"/>
    </source>
</evidence>
<protein>
    <submittedName>
        <fullName evidence="1">Uncharacterized protein</fullName>
    </submittedName>
</protein>
<comment type="caution">
    <text evidence="1">The sequence shown here is derived from an EMBL/GenBank/DDBJ whole genome shotgun (WGS) entry which is preliminary data.</text>
</comment>
<dbReference type="AlphaFoldDB" id="A0A0F9IBU6"/>
<organism evidence="1">
    <name type="scientific">marine sediment metagenome</name>
    <dbReference type="NCBI Taxonomy" id="412755"/>
    <lineage>
        <taxon>unclassified sequences</taxon>
        <taxon>metagenomes</taxon>
        <taxon>ecological metagenomes</taxon>
    </lineage>
</organism>
<feature type="non-terminal residue" evidence="1">
    <location>
        <position position="1"/>
    </location>
</feature>
<proteinExistence type="predicted"/>
<gene>
    <name evidence="1" type="ORF">LCGC14_1960550</name>
</gene>
<sequence>IEKASGLQDIYTASRDRLEGIGQRFRTTLIQNIPDGEDGPSGQRRPSIRLWGTRLKDAFTDTATFANVKSNSIGLIVALDHPSVEEGRDGDVLSWFQFGTKPHRIPESNTKVVFWWGSPLRWQQYGGGPGIRSSTGARQWGRSTRRGWWARPYGDFVGMAMDETEGAESDAVEDIYRSSITRPLDESSYLRRIE</sequence>
<accession>A0A0F9IBU6</accession>
<name>A0A0F9IBU6_9ZZZZ</name>
<reference evidence="1" key="1">
    <citation type="journal article" date="2015" name="Nature">
        <title>Complex archaea that bridge the gap between prokaryotes and eukaryotes.</title>
        <authorList>
            <person name="Spang A."/>
            <person name="Saw J.H."/>
            <person name="Jorgensen S.L."/>
            <person name="Zaremba-Niedzwiedzka K."/>
            <person name="Martijn J."/>
            <person name="Lind A.E."/>
            <person name="van Eijk R."/>
            <person name="Schleper C."/>
            <person name="Guy L."/>
            <person name="Ettema T.J."/>
        </authorList>
    </citation>
    <scope>NUCLEOTIDE SEQUENCE</scope>
</reference>
<dbReference type="EMBL" id="LAZR01021581">
    <property type="protein sequence ID" value="KKL84852.1"/>
    <property type="molecule type" value="Genomic_DNA"/>
</dbReference>